<name>A0A316YSF5_9BASI</name>
<keyword evidence="2" id="KW-1133">Transmembrane helix</keyword>
<feature type="transmembrane region" description="Helical" evidence="2">
    <location>
        <begin position="71"/>
        <end position="92"/>
    </location>
</feature>
<proteinExistence type="predicted"/>
<sequence>MLTTTTTSTSTRALHHESLRPRFSRYGGGGGGSPPSHSPSPLHEAAQLPPHRLQYARKNVSRKMSIKHKTLGWMVIDSAWKVWMRFISVWGLGVMEPWEQAVTIVFYATLLFLFLIAMVQLPSYVSFAVQRLCFYVTGHDRAKQAAASTWDGGQQQQTLPFEPPRVLRGPAGAMN</sequence>
<gene>
    <name evidence="3" type="ORF">FA10DRAFT_285202</name>
</gene>
<dbReference type="OrthoDB" id="202672at2759"/>
<evidence type="ECO:0000256" key="2">
    <source>
        <dbReference type="SAM" id="Phobius"/>
    </source>
</evidence>
<dbReference type="InParanoid" id="A0A316YSF5"/>
<evidence type="ECO:0000256" key="1">
    <source>
        <dbReference type="SAM" id="MobiDB-lite"/>
    </source>
</evidence>
<dbReference type="AlphaFoldDB" id="A0A316YSF5"/>
<protein>
    <submittedName>
        <fullName evidence="3">Uncharacterized protein</fullName>
    </submittedName>
</protein>
<reference evidence="3 4" key="1">
    <citation type="journal article" date="2018" name="Mol. Biol. Evol.">
        <title>Broad Genomic Sampling Reveals a Smut Pathogenic Ancestry of the Fungal Clade Ustilaginomycotina.</title>
        <authorList>
            <person name="Kijpornyongpan T."/>
            <person name="Mondo S.J."/>
            <person name="Barry K."/>
            <person name="Sandor L."/>
            <person name="Lee J."/>
            <person name="Lipzen A."/>
            <person name="Pangilinan J."/>
            <person name="LaButti K."/>
            <person name="Hainaut M."/>
            <person name="Henrissat B."/>
            <person name="Grigoriev I.V."/>
            <person name="Spatafora J.W."/>
            <person name="Aime M.C."/>
        </authorList>
    </citation>
    <scope>NUCLEOTIDE SEQUENCE [LARGE SCALE GENOMIC DNA]</scope>
    <source>
        <strain evidence="3 4">MCA 4198</strain>
    </source>
</reference>
<keyword evidence="4" id="KW-1185">Reference proteome</keyword>
<keyword evidence="2" id="KW-0812">Transmembrane</keyword>
<dbReference type="Proteomes" id="UP000245768">
    <property type="component" value="Unassembled WGS sequence"/>
</dbReference>
<evidence type="ECO:0000313" key="4">
    <source>
        <dbReference type="Proteomes" id="UP000245768"/>
    </source>
</evidence>
<evidence type="ECO:0000313" key="3">
    <source>
        <dbReference type="EMBL" id="PWN92327.1"/>
    </source>
</evidence>
<organism evidence="3 4">
    <name type="scientific">Acaromyces ingoldii</name>
    <dbReference type="NCBI Taxonomy" id="215250"/>
    <lineage>
        <taxon>Eukaryota</taxon>
        <taxon>Fungi</taxon>
        <taxon>Dikarya</taxon>
        <taxon>Basidiomycota</taxon>
        <taxon>Ustilaginomycotina</taxon>
        <taxon>Exobasidiomycetes</taxon>
        <taxon>Exobasidiales</taxon>
        <taxon>Cryptobasidiaceae</taxon>
        <taxon>Acaromyces</taxon>
    </lineage>
</organism>
<accession>A0A316YSF5</accession>
<dbReference type="GeneID" id="37045891"/>
<feature type="transmembrane region" description="Helical" evidence="2">
    <location>
        <begin position="104"/>
        <end position="125"/>
    </location>
</feature>
<keyword evidence="2" id="KW-0472">Membrane</keyword>
<dbReference type="EMBL" id="KZ819635">
    <property type="protein sequence ID" value="PWN92327.1"/>
    <property type="molecule type" value="Genomic_DNA"/>
</dbReference>
<dbReference type="RefSeq" id="XP_025379525.1">
    <property type="nucleotide sequence ID" value="XM_025523975.1"/>
</dbReference>
<feature type="region of interest" description="Disordered" evidence="1">
    <location>
        <begin position="25"/>
        <end position="44"/>
    </location>
</feature>